<accession>A0AAU9P3W0</accession>
<feature type="compositionally biased region" description="Basic and acidic residues" evidence="1">
    <location>
        <begin position="128"/>
        <end position="173"/>
    </location>
</feature>
<feature type="region of interest" description="Disordered" evidence="1">
    <location>
        <begin position="44"/>
        <end position="173"/>
    </location>
</feature>
<name>A0AAU9P3W0_9ASTR</name>
<protein>
    <submittedName>
        <fullName evidence="2">Uncharacterized protein</fullName>
    </submittedName>
</protein>
<comment type="caution">
    <text evidence="2">The sequence shown here is derived from an EMBL/GenBank/DDBJ whole genome shotgun (WGS) entry which is preliminary data.</text>
</comment>
<feature type="compositionally biased region" description="Basic and acidic residues" evidence="1">
    <location>
        <begin position="93"/>
        <end position="109"/>
    </location>
</feature>
<proteinExistence type="predicted"/>
<reference evidence="2 3" key="1">
    <citation type="submission" date="2022-01" db="EMBL/GenBank/DDBJ databases">
        <authorList>
            <person name="Xiong W."/>
            <person name="Schranz E."/>
        </authorList>
    </citation>
    <scope>NUCLEOTIDE SEQUENCE [LARGE SCALE GENOMIC DNA]</scope>
</reference>
<feature type="region of interest" description="Disordered" evidence="1">
    <location>
        <begin position="1"/>
        <end position="22"/>
    </location>
</feature>
<dbReference type="AlphaFoldDB" id="A0AAU9P3W0"/>
<keyword evidence="3" id="KW-1185">Reference proteome</keyword>
<feature type="compositionally biased region" description="Basic and acidic residues" evidence="1">
    <location>
        <begin position="44"/>
        <end position="57"/>
    </location>
</feature>
<dbReference type="Proteomes" id="UP001157418">
    <property type="component" value="Unassembled WGS sequence"/>
</dbReference>
<dbReference type="EMBL" id="CAKMRJ010005523">
    <property type="protein sequence ID" value="CAH1444744.1"/>
    <property type="molecule type" value="Genomic_DNA"/>
</dbReference>
<organism evidence="2 3">
    <name type="scientific">Lactuca virosa</name>
    <dbReference type="NCBI Taxonomy" id="75947"/>
    <lineage>
        <taxon>Eukaryota</taxon>
        <taxon>Viridiplantae</taxon>
        <taxon>Streptophyta</taxon>
        <taxon>Embryophyta</taxon>
        <taxon>Tracheophyta</taxon>
        <taxon>Spermatophyta</taxon>
        <taxon>Magnoliopsida</taxon>
        <taxon>eudicotyledons</taxon>
        <taxon>Gunneridae</taxon>
        <taxon>Pentapetalae</taxon>
        <taxon>asterids</taxon>
        <taxon>campanulids</taxon>
        <taxon>Asterales</taxon>
        <taxon>Asteraceae</taxon>
        <taxon>Cichorioideae</taxon>
        <taxon>Cichorieae</taxon>
        <taxon>Lactucinae</taxon>
        <taxon>Lactuca</taxon>
    </lineage>
</organism>
<gene>
    <name evidence="2" type="ORF">LVIROSA_LOCUS30554</name>
</gene>
<evidence type="ECO:0000256" key="1">
    <source>
        <dbReference type="SAM" id="MobiDB-lite"/>
    </source>
</evidence>
<sequence length="173" mass="19142">MWETEERQLFQRATGSKPGGIGEVATAQVVFATTALHDEKIEDQLIMKPEDDIKNTDDQETTVTTPQEEDQLAKEPADTVAPQAESEALAVEAETKLVLNDEDKEEEGKVSPVEQPAKVAPEPEPEAEETKEPEAKSDETKKEIETEPDEAEKVDTEPEEKVKKKEEAVAAEE</sequence>
<evidence type="ECO:0000313" key="2">
    <source>
        <dbReference type="EMBL" id="CAH1444744.1"/>
    </source>
</evidence>
<evidence type="ECO:0000313" key="3">
    <source>
        <dbReference type="Proteomes" id="UP001157418"/>
    </source>
</evidence>